<dbReference type="AlphaFoldDB" id="D8PN45"/>
<dbReference type="OMA" id="QVECEIT"/>
<evidence type="ECO:0000256" key="1">
    <source>
        <dbReference type="SAM" id="MobiDB-lite"/>
    </source>
</evidence>
<gene>
    <name evidence="2" type="ORF">SCHCODRAFT_231213</name>
</gene>
<dbReference type="VEuPathDB" id="FungiDB:SCHCODRAFT_02488038"/>
<dbReference type="Proteomes" id="UP000007431">
    <property type="component" value="Unassembled WGS sequence"/>
</dbReference>
<name>D8PN45_SCHCM</name>
<feature type="compositionally biased region" description="Low complexity" evidence="1">
    <location>
        <begin position="132"/>
        <end position="150"/>
    </location>
</feature>
<dbReference type="HOGENOM" id="CLU_471850_0_0_1"/>
<reference evidence="2 3" key="1">
    <citation type="journal article" date="2010" name="Nat. Biotechnol.">
        <title>Genome sequence of the model mushroom Schizophyllum commune.</title>
        <authorList>
            <person name="Ohm R.A."/>
            <person name="de Jong J.F."/>
            <person name="Lugones L.G."/>
            <person name="Aerts A."/>
            <person name="Kothe E."/>
            <person name="Stajich J.E."/>
            <person name="de Vries R.P."/>
            <person name="Record E."/>
            <person name="Levasseur A."/>
            <person name="Baker S.E."/>
            <person name="Bartholomew K.A."/>
            <person name="Coutinho P.M."/>
            <person name="Erdmann S."/>
            <person name="Fowler T.J."/>
            <person name="Gathman A.C."/>
            <person name="Lombard V."/>
            <person name="Henrissat B."/>
            <person name="Knabe N."/>
            <person name="Kuees U."/>
            <person name="Lilly W.W."/>
            <person name="Lindquist E."/>
            <person name="Lucas S."/>
            <person name="Magnuson J.K."/>
            <person name="Piumi F."/>
            <person name="Raudaskoski M."/>
            <person name="Salamov A."/>
            <person name="Schmutz J."/>
            <person name="Schwarze F.W.M.R."/>
            <person name="vanKuyk P.A."/>
            <person name="Horton J.S."/>
            <person name="Grigoriev I.V."/>
            <person name="Woesten H.A.B."/>
        </authorList>
    </citation>
    <scope>NUCLEOTIDE SEQUENCE [LARGE SCALE GENOMIC DNA]</scope>
    <source>
        <strain evidence="3">H4-8 / FGSC 9210</strain>
    </source>
</reference>
<protein>
    <submittedName>
        <fullName evidence="2">Uncharacterized protein</fullName>
    </submittedName>
</protein>
<feature type="region of interest" description="Disordered" evidence="1">
    <location>
        <begin position="78"/>
        <end position="106"/>
    </location>
</feature>
<feature type="region of interest" description="Disordered" evidence="1">
    <location>
        <begin position="179"/>
        <end position="235"/>
    </location>
</feature>
<feature type="compositionally biased region" description="Polar residues" evidence="1">
    <location>
        <begin position="82"/>
        <end position="100"/>
    </location>
</feature>
<dbReference type="InParanoid" id="D8PN45"/>
<feature type="compositionally biased region" description="Basic and acidic residues" evidence="1">
    <location>
        <begin position="179"/>
        <end position="192"/>
    </location>
</feature>
<dbReference type="KEGG" id="scm:SCHCO_02488038"/>
<keyword evidence="3" id="KW-1185">Reference proteome</keyword>
<dbReference type="RefSeq" id="XP_003038451.1">
    <property type="nucleotide sequence ID" value="XM_003038405.1"/>
</dbReference>
<feature type="region of interest" description="Disordered" evidence="1">
    <location>
        <begin position="381"/>
        <end position="424"/>
    </location>
</feature>
<evidence type="ECO:0000313" key="2">
    <source>
        <dbReference type="EMBL" id="EFJ03549.1"/>
    </source>
</evidence>
<feature type="region of interest" description="Disordered" evidence="1">
    <location>
        <begin position="128"/>
        <end position="150"/>
    </location>
</feature>
<accession>D8PN45</accession>
<evidence type="ECO:0000313" key="3">
    <source>
        <dbReference type="Proteomes" id="UP000007431"/>
    </source>
</evidence>
<feature type="compositionally biased region" description="Acidic residues" evidence="1">
    <location>
        <begin position="390"/>
        <end position="403"/>
    </location>
</feature>
<organism evidence="3">
    <name type="scientific">Schizophyllum commune (strain H4-8 / FGSC 9210)</name>
    <name type="common">Split gill fungus</name>
    <dbReference type="NCBI Taxonomy" id="578458"/>
    <lineage>
        <taxon>Eukaryota</taxon>
        <taxon>Fungi</taxon>
        <taxon>Dikarya</taxon>
        <taxon>Basidiomycota</taxon>
        <taxon>Agaricomycotina</taxon>
        <taxon>Agaricomycetes</taxon>
        <taxon>Agaricomycetidae</taxon>
        <taxon>Agaricales</taxon>
        <taxon>Schizophyllaceae</taxon>
        <taxon>Schizophyllum</taxon>
    </lineage>
</organism>
<dbReference type="EMBL" id="GL377302">
    <property type="protein sequence ID" value="EFJ03549.1"/>
    <property type="molecule type" value="Genomic_DNA"/>
</dbReference>
<dbReference type="GeneID" id="9597548"/>
<proteinExistence type="predicted"/>
<feature type="compositionally biased region" description="Acidic residues" evidence="1">
    <location>
        <begin position="415"/>
        <end position="424"/>
    </location>
</feature>
<dbReference type="OrthoDB" id="10447910at2759"/>
<feature type="region of interest" description="Disordered" evidence="1">
    <location>
        <begin position="285"/>
        <end position="346"/>
    </location>
</feature>
<sequence>MISTPKPLGVSASNIKKRVVAKLATTFKVKPRFSSNQSPDDVADSFEECSFDSRGRISEVVQNVKDTSTLTTAMANIGLQPPTDNVQASEPTTDAVSSTEGGPSTPIPTPATAIGNTASADVIDDAQASSAPVPSTTTIATTTTTTTTTPTTPCIVKPVPVTPVPYSVFQEGCRIAADQLRDRASPRRDTRRYSPLSSRSGKTTTRDRVRAIRGLSDDESDDSAYSVRSPSPKHALGHLLNEQDIAPVSREASPSPAYAAVAAAAAAAVQPEAVDDATHHEAARAELADDEGDESSVKKTKVTTARTTSLDTRKVRQKASAMVRKLDNGSRHAVQKRKKASARRPVKKNIHPPACFLWALYFNRVADGTATEEDRKYVEQQEREQYGAMSDEEEEESEEERCEEEARGVTGERMGEEESDEEESEMEEVMGADDSFVVCFSLSPASFSDDEEMDSSEDEFLGAVPGYVDFGHGDAAYPAFSYLAPGEYAKGGYGPWEAREDTYMDGSDYAYPYTYPHSNGGMDSGDRGDFEEDAAMDDADGEAGYAAAAGGKYAAYQPMLVGRGAMYGGWCGAAIELA</sequence>
<feature type="compositionally biased region" description="Basic residues" evidence="1">
    <location>
        <begin position="333"/>
        <end position="346"/>
    </location>
</feature>